<feature type="transmembrane region" description="Helical" evidence="5">
    <location>
        <begin position="51"/>
        <end position="84"/>
    </location>
</feature>
<feature type="transmembrane region" description="Helical" evidence="5">
    <location>
        <begin position="193"/>
        <end position="217"/>
    </location>
</feature>
<comment type="subcellular location">
    <subcellularLocation>
        <location evidence="1">Membrane</location>
        <topology evidence="1">Multi-pass membrane protein</topology>
    </subcellularLocation>
</comment>
<evidence type="ECO:0000259" key="6">
    <source>
        <dbReference type="Pfam" id="PF00999"/>
    </source>
</evidence>
<evidence type="ECO:0000256" key="4">
    <source>
        <dbReference type="ARBA" id="ARBA00023136"/>
    </source>
</evidence>
<comment type="caution">
    <text evidence="7">The sequence shown here is derived from an EMBL/GenBank/DDBJ whole genome shotgun (WGS) entry which is preliminary data.</text>
</comment>
<keyword evidence="4 5" id="KW-0472">Membrane</keyword>
<feature type="transmembrane region" description="Helical" evidence="5">
    <location>
        <begin position="105"/>
        <end position="125"/>
    </location>
</feature>
<proteinExistence type="predicted"/>
<dbReference type="PANTHER" id="PTHR43021:SF2">
    <property type="entry name" value="CATION_H+ EXCHANGER DOMAIN-CONTAINING PROTEIN"/>
    <property type="match status" value="1"/>
</dbReference>
<keyword evidence="3 5" id="KW-1133">Transmembrane helix</keyword>
<dbReference type="Gene3D" id="1.20.1530.20">
    <property type="match status" value="1"/>
</dbReference>
<dbReference type="InterPro" id="IPR006153">
    <property type="entry name" value="Cation/H_exchanger_TM"/>
</dbReference>
<dbReference type="PANTHER" id="PTHR43021">
    <property type="entry name" value="NA(+)/H(+) ANTIPORTER-RELATED"/>
    <property type="match status" value="1"/>
</dbReference>
<dbReference type="EMBL" id="BARS01036545">
    <property type="protein sequence ID" value="GAG16245.1"/>
    <property type="molecule type" value="Genomic_DNA"/>
</dbReference>
<dbReference type="AlphaFoldDB" id="X0VD07"/>
<sequence length="227" mass="24118">MVLVTHHVEGIGTILQPLIAVGGALALGAASGFAFRFAPKWLRGESDGLQIALLLGLLAICYGVSSVLGLDQLLATMAMGITVVNATRRQERHHIFHLLEESVEPIVFIVFFTVSGMLLDVAVLFQYLPVVLLFVVFRSVGKLAGTYLGARLGGASRAVRRYAGWGLIPQGGIVIGLALLVQQETALAPISHILLNVIIGTTVIHELIGPLMAKLAITKSGEAARPR</sequence>
<name>X0VD07_9ZZZZ</name>
<dbReference type="GO" id="GO:0016020">
    <property type="term" value="C:membrane"/>
    <property type="evidence" value="ECO:0007669"/>
    <property type="project" value="UniProtKB-SubCell"/>
</dbReference>
<dbReference type="Pfam" id="PF00999">
    <property type="entry name" value="Na_H_Exchanger"/>
    <property type="match status" value="1"/>
</dbReference>
<gene>
    <name evidence="7" type="ORF">S01H1_56153</name>
</gene>
<evidence type="ECO:0000313" key="7">
    <source>
        <dbReference type="EMBL" id="GAG16245.1"/>
    </source>
</evidence>
<dbReference type="GO" id="GO:0015297">
    <property type="term" value="F:antiporter activity"/>
    <property type="evidence" value="ECO:0007669"/>
    <property type="project" value="InterPro"/>
</dbReference>
<dbReference type="GO" id="GO:1902600">
    <property type="term" value="P:proton transmembrane transport"/>
    <property type="evidence" value="ECO:0007669"/>
    <property type="project" value="InterPro"/>
</dbReference>
<reference evidence="7" key="1">
    <citation type="journal article" date="2014" name="Front. Microbiol.">
        <title>High frequency of phylogenetically diverse reductive dehalogenase-homologous genes in deep subseafloor sedimentary metagenomes.</title>
        <authorList>
            <person name="Kawai M."/>
            <person name="Futagami T."/>
            <person name="Toyoda A."/>
            <person name="Takaki Y."/>
            <person name="Nishi S."/>
            <person name="Hori S."/>
            <person name="Arai W."/>
            <person name="Tsubouchi T."/>
            <person name="Morono Y."/>
            <person name="Uchiyama I."/>
            <person name="Ito T."/>
            <person name="Fujiyama A."/>
            <person name="Inagaki F."/>
            <person name="Takami H."/>
        </authorList>
    </citation>
    <scope>NUCLEOTIDE SEQUENCE</scope>
    <source>
        <strain evidence="7">Expedition CK06-06</strain>
    </source>
</reference>
<feature type="domain" description="Cation/H+ exchanger transmembrane" evidence="6">
    <location>
        <begin position="6"/>
        <end position="212"/>
    </location>
</feature>
<evidence type="ECO:0000256" key="3">
    <source>
        <dbReference type="ARBA" id="ARBA00022989"/>
    </source>
</evidence>
<organism evidence="7">
    <name type="scientific">marine sediment metagenome</name>
    <dbReference type="NCBI Taxonomy" id="412755"/>
    <lineage>
        <taxon>unclassified sequences</taxon>
        <taxon>metagenomes</taxon>
        <taxon>ecological metagenomes</taxon>
    </lineage>
</organism>
<accession>X0VD07</accession>
<evidence type="ECO:0000256" key="1">
    <source>
        <dbReference type="ARBA" id="ARBA00004141"/>
    </source>
</evidence>
<keyword evidence="2 5" id="KW-0812">Transmembrane</keyword>
<evidence type="ECO:0000256" key="5">
    <source>
        <dbReference type="SAM" id="Phobius"/>
    </source>
</evidence>
<evidence type="ECO:0000256" key="2">
    <source>
        <dbReference type="ARBA" id="ARBA00022692"/>
    </source>
</evidence>
<feature type="transmembrane region" description="Helical" evidence="5">
    <location>
        <begin position="18"/>
        <end position="39"/>
    </location>
</feature>
<feature type="transmembrane region" description="Helical" evidence="5">
    <location>
        <begin position="162"/>
        <end position="181"/>
    </location>
</feature>
<protein>
    <recommendedName>
        <fullName evidence="6">Cation/H+ exchanger transmembrane domain-containing protein</fullName>
    </recommendedName>
</protein>
<dbReference type="InterPro" id="IPR038770">
    <property type="entry name" value="Na+/solute_symporter_sf"/>
</dbReference>